<accession>A0A0L0STX6</accession>
<dbReference type="OrthoDB" id="377209at2759"/>
<sequence length="129" mass="14831">MLLDWMHRPDRDFVRMLFSASNTEFVASLAEEDPREKVFVRGKTFVPKGADATQVKDKDHGPAHSMHALSAHNKRTLTIPEYQPEAPVTSNPLKKRKLNELMEQMKRSVASSDRKQWSSSKSHYDFGLF</sequence>
<keyword evidence="3" id="KW-1185">Reference proteome</keyword>
<evidence type="ECO:0000313" key="2">
    <source>
        <dbReference type="EMBL" id="KNE65967.1"/>
    </source>
</evidence>
<feature type="compositionally biased region" description="Basic and acidic residues" evidence="1">
    <location>
        <begin position="106"/>
        <end position="116"/>
    </location>
</feature>
<proteinExistence type="predicted"/>
<reference evidence="2 3" key="1">
    <citation type="submission" date="2009-11" db="EMBL/GenBank/DDBJ databases">
        <title>Annotation of Allomyces macrogynus ATCC 38327.</title>
        <authorList>
            <consortium name="The Broad Institute Genome Sequencing Platform"/>
            <person name="Russ C."/>
            <person name="Cuomo C."/>
            <person name="Burger G."/>
            <person name="Gray M.W."/>
            <person name="Holland P.W.H."/>
            <person name="King N."/>
            <person name="Lang F.B.F."/>
            <person name="Roger A.J."/>
            <person name="Ruiz-Trillo I."/>
            <person name="Young S.K."/>
            <person name="Zeng Q."/>
            <person name="Gargeya S."/>
            <person name="Fitzgerald M."/>
            <person name="Haas B."/>
            <person name="Abouelleil A."/>
            <person name="Alvarado L."/>
            <person name="Arachchi H.M."/>
            <person name="Berlin A."/>
            <person name="Chapman S.B."/>
            <person name="Gearin G."/>
            <person name="Goldberg J."/>
            <person name="Griggs A."/>
            <person name="Gujja S."/>
            <person name="Hansen M."/>
            <person name="Heiman D."/>
            <person name="Howarth C."/>
            <person name="Larimer J."/>
            <person name="Lui A."/>
            <person name="MacDonald P.J.P."/>
            <person name="McCowen C."/>
            <person name="Montmayeur A."/>
            <person name="Murphy C."/>
            <person name="Neiman D."/>
            <person name="Pearson M."/>
            <person name="Priest M."/>
            <person name="Roberts A."/>
            <person name="Saif S."/>
            <person name="Shea T."/>
            <person name="Sisk P."/>
            <person name="Stolte C."/>
            <person name="Sykes S."/>
            <person name="Wortman J."/>
            <person name="Nusbaum C."/>
            <person name="Birren B."/>
        </authorList>
    </citation>
    <scope>NUCLEOTIDE SEQUENCE [LARGE SCALE GENOMIC DNA]</scope>
    <source>
        <strain evidence="2 3">ATCC 38327</strain>
    </source>
</reference>
<evidence type="ECO:0000256" key="1">
    <source>
        <dbReference type="SAM" id="MobiDB-lite"/>
    </source>
</evidence>
<organism evidence="2 3">
    <name type="scientific">Allomyces macrogynus (strain ATCC 38327)</name>
    <name type="common">Allomyces javanicus var. macrogynus</name>
    <dbReference type="NCBI Taxonomy" id="578462"/>
    <lineage>
        <taxon>Eukaryota</taxon>
        <taxon>Fungi</taxon>
        <taxon>Fungi incertae sedis</taxon>
        <taxon>Blastocladiomycota</taxon>
        <taxon>Blastocladiomycetes</taxon>
        <taxon>Blastocladiales</taxon>
        <taxon>Blastocladiaceae</taxon>
        <taxon>Allomyces</taxon>
    </lineage>
</organism>
<protein>
    <submittedName>
        <fullName evidence="2">Uncharacterized protein</fullName>
    </submittedName>
</protein>
<dbReference type="Proteomes" id="UP000054350">
    <property type="component" value="Unassembled WGS sequence"/>
</dbReference>
<reference evidence="3" key="2">
    <citation type="submission" date="2009-11" db="EMBL/GenBank/DDBJ databases">
        <title>The Genome Sequence of Allomyces macrogynus strain ATCC 38327.</title>
        <authorList>
            <consortium name="The Broad Institute Genome Sequencing Platform"/>
            <person name="Russ C."/>
            <person name="Cuomo C."/>
            <person name="Shea T."/>
            <person name="Young S.K."/>
            <person name="Zeng Q."/>
            <person name="Koehrsen M."/>
            <person name="Haas B."/>
            <person name="Borodovsky M."/>
            <person name="Guigo R."/>
            <person name="Alvarado L."/>
            <person name="Berlin A."/>
            <person name="Borenstein D."/>
            <person name="Chen Z."/>
            <person name="Engels R."/>
            <person name="Freedman E."/>
            <person name="Gellesch M."/>
            <person name="Goldberg J."/>
            <person name="Griggs A."/>
            <person name="Gujja S."/>
            <person name="Heiman D."/>
            <person name="Hepburn T."/>
            <person name="Howarth C."/>
            <person name="Jen D."/>
            <person name="Larson L."/>
            <person name="Lewis B."/>
            <person name="Mehta T."/>
            <person name="Park D."/>
            <person name="Pearson M."/>
            <person name="Roberts A."/>
            <person name="Saif S."/>
            <person name="Shenoy N."/>
            <person name="Sisk P."/>
            <person name="Stolte C."/>
            <person name="Sykes S."/>
            <person name="Walk T."/>
            <person name="White J."/>
            <person name="Yandava C."/>
            <person name="Burger G."/>
            <person name="Gray M.W."/>
            <person name="Holland P.W.H."/>
            <person name="King N."/>
            <person name="Lang F.B.F."/>
            <person name="Roger A.J."/>
            <person name="Ruiz-Trillo I."/>
            <person name="Lander E."/>
            <person name="Nusbaum C."/>
        </authorList>
    </citation>
    <scope>NUCLEOTIDE SEQUENCE [LARGE SCALE GENOMIC DNA]</scope>
    <source>
        <strain evidence="3">ATCC 38327</strain>
    </source>
</reference>
<dbReference type="EMBL" id="GG745349">
    <property type="protein sequence ID" value="KNE65967.1"/>
    <property type="molecule type" value="Genomic_DNA"/>
</dbReference>
<dbReference type="AlphaFoldDB" id="A0A0L0STX6"/>
<feature type="region of interest" description="Disordered" evidence="1">
    <location>
        <begin position="106"/>
        <end position="129"/>
    </location>
</feature>
<dbReference type="VEuPathDB" id="FungiDB:AMAG_10251"/>
<gene>
    <name evidence="2" type="ORF">AMAG_10251</name>
</gene>
<name>A0A0L0STX6_ALLM3</name>
<evidence type="ECO:0000313" key="3">
    <source>
        <dbReference type="Proteomes" id="UP000054350"/>
    </source>
</evidence>